<dbReference type="AlphaFoldDB" id="A0A8S1CZE3"/>
<dbReference type="Pfam" id="PF09808">
    <property type="entry name" value="SNAPC1"/>
    <property type="match status" value="1"/>
</dbReference>
<dbReference type="GO" id="GO:0019185">
    <property type="term" value="C:snRNA-activating protein complex"/>
    <property type="evidence" value="ECO:0007669"/>
    <property type="project" value="TreeGrafter"/>
</dbReference>
<dbReference type="GO" id="GO:0042796">
    <property type="term" value="P:snRNA transcription by RNA polymerase III"/>
    <property type="evidence" value="ECO:0007669"/>
    <property type="project" value="TreeGrafter"/>
</dbReference>
<evidence type="ECO:0008006" key="4">
    <source>
        <dbReference type="Google" id="ProtNLM"/>
    </source>
</evidence>
<dbReference type="Proteomes" id="UP000494165">
    <property type="component" value="Unassembled WGS sequence"/>
</dbReference>
<reference evidence="2 3" key="1">
    <citation type="submission" date="2020-04" db="EMBL/GenBank/DDBJ databases">
        <authorList>
            <person name="Alioto T."/>
            <person name="Alioto T."/>
            <person name="Gomez Garrido J."/>
        </authorList>
    </citation>
    <scope>NUCLEOTIDE SEQUENCE [LARGE SCALE GENOMIC DNA]</scope>
</reference>
<feature type="region of interest" description="Disordered" evidence="1">
    <location>
        <begin position="341"/>
        <end position="375"/>
    </location>
</feature>
<sequence length="407" mass="46874">MVSLSGYKMDCSPEDSSIVFKSLFEATLFDVNTLIQNMQTKTEGTQGPCYKNLTEEWRKMQFSKIFNRHNPEEIIEFTPLTFLATKVNLLPPTEIERRLYGLLVLYGLYSKQPCLKVCRIPVSHKEWNHLMSLFEYCSSNNYKEHCFIFESLWSQHAFEFVFSPVDLSFLVSHREQLDDLRAVASEAILPESEAESQSKDANQLAKEMDLTKVADYQKQYNDIVSGISGLEGSNVANRLQDILDLIPKKYPKYIHFVNSNLRKIEQEQSTSIEISIGERRRSLIDRTLTKIEPSYNEPSVPAPAPSKARRAVDPNYDFIQTLNGKSLYKWMDSKLKRMKREQKGLEREERQDSTPTTEAEALSLMSNPDGDVDMQCDETKCFSPQKTDELALKEALSMPIVQWNDPE</sequence>
<gene>
    <name evidence="2" type="ORF">CLODIP_2_CD13233</name>
</gene>
<protein>
    <recommendedName>
        <fullName evidence="4">snRNA-activating protein complex subunit 1</fullName>
    </recommendedName>
</protein>
<dbReference type="InterPro" id="IPR019188">
    <property type="entry name" value="SNAPC1"/>
</dbReference>
<dbReference type="EMBL" id="CADEPI010000084">
    <property type="protein sequence ID" value="CAB3373292.1"/>
    <property type="molecule type" value="Genomic_DNA"/>
</dbReference>
<dbReference type="GO" id="GO:0042795">
    <property type="term" value="P:snRNA transcription by RNA polymerase II"/>
    <property type="evidence" value="ECO:0007669"/>
    <property type="project" value="TreeGrafter"/>
</dbReference>
<evidence type="ECO:0000313" key="3">
    <source>
        <dbReference type="Proteomes" id="UP000494165"/>
    </source>
</evidence>
<evidence type="ECO:0000256" key="1">
    <source>
        <dbReference type="SAM" id="MobiDB-lite"/>
    </source>
</evidence>
<evidence type="ECO:0000313" key="2">
    <source>
        <dbReference type="EMBL" id="CAB3373292.1"/>
    </source>
</evidence>
<comment type="caution">
    <text evidence="2">The sequence shown here is derived from an EMBL/GenBank/DDBJ whole genome shotgun (WGS) entry which is preliminary data.</text>
</comment>
<dbReference type="PANTHER" id="PTHR15131:SF3">
    <property type="entry name" value="SNRNA-ACTIVATING PROTEIN COMPLEX SUBUNIT 1"/>
    <property type="match status" value="1"/>
</dbReference>
<dbReference type="PANTHER" id="PTHR15131">
    <property type="entry name" value="SMALL NUCLEAR RNA ACTIVATING COMPLEX, POLYPEPTIDE 1"/>
    <property type="match status" value="1"/>
</dbReference>
<dbReference type="GO" id="GO:0043565">
    <property type="term" value="F:sequence-specific DNA binding"/>
    <property type="evidence" value="ECO:0007669"/>
    <property type="project" value="TreeGrafter"/>
</dbReference>
<feature type="compositionally biased region" description="Basic and acidic residues" evidence="1">
    <location>
        <begin position="341"/>
        <end position="352"/>
    </location>
</feature>
<name>A0A8S1CZE3_9INSE</name>
<keyword evidence="3" id="KW-1185">Reference proteome</keyword>
<organism evidence="2 3">
    <name type="scientific">Cloeon dipterum</name>
    <dbReference type="NCBI Taxonomy" id="197152"/>
    <lineage>
        <taxon>Eukaryota</taxon>
        <taxon>Metazoa</taxon>
        <taxon>Ecdysozoa</taxon>
        <taxon>Arthropoda</taxon>
        <taxon>Hexapoda</taxon>
        <taxon>Insecta</taxon>
        <taxon>Pterygota</taxon>
        <taxon>Palaeoptera</taxon>
        <taxon>Ephemeroptera</taxon>
        <taxon>Pisciforma</taxon>
        <taxon>Baetidae</taxon>
        <taxon>Cloeon</taxon>
    </lineage>
</organism>
<accession>A0A8S1CZE3</accession>
<proteinExistence type="predicted"/>